<feature type="region of interest" description="Disordered" evidence="3">
    <location>
        <begin position="94"/>
        <end position="116"/>
    </location>
</feature>
<evidence type="ECO:0000256" key="3">
    <source>
        <dbReference type="SAM" id="MobiDB-lite"/>
    </source>
</evidence>
<reference evidence="5" key="3">
    <citation type="submission" date="2025-09" db="UniProtKB">
        <authorList>
            <consortium name="Ensembl"/>
        </authorList>
    </citation>
    <scope>IDENTIFICATION</scope>
</reference>
<sequence>SGSERFQMDPKGIMAELPSGLLEACVVVGAPSDKLRDVYQLHQQSKLNDLSLLEAEVLQVHAPPFVSKETNSNQSIGPAFSRVQKRRSFIKRKRRDRTTEVLTNGEAGSRAEASSVTEDISVPKDLDLIALPQLCFPGGLHLANKQREDNYHFLVFTDLFGNRTHGVVVQYHRPVQDGALQNGHKWNSSKLRLFAPFAVCIISKFPYYSALKDCLSCLLAQLRPARQSDFEEIIKEFSAKLSLVPLPPPGQLHVSFNLRPLQVVLPSKEDQDRPVVDLDLHLPFLCFSHVTLLQVLSCLLQEQKLVFLSSDWARLTLVAESLLLYLQPLSWQQPYVPVLAGGMLDFLMAPTAFLMGCHISHFEEIAAETEELLLVNIDDGIIQSSCAETVDLPAIPLIAAESFMARRAECLQLHYDLELCHLGAGTDVNVLRSQRRDWQASLNRQIQNIMLELLVNTFRGVQDFLNHEHRVFNSEEFLRTREPADQLFYKKVLDTHIFHSFLRDRLNRKWDAFSRMEQNTRDHVHRNRAMTESPRRPLMNEWSKTGYRSYTSPSDRLSKRLGASLPNLEQPANDAITAVISHRTASLRKMSPDNLIYFFPGLKFPQKPIKVFRLPEFPPPLAYHYVQNYYSDMVALLGKAINATPPEESALLARYHYLRGLVNTVSNRRVDALEDFQSLYKTDSDIFPLQMVKSLVDSLTEAERLQADRRTELKRLISRVKRDQEREQCRFGKGQDERAVKRFQLPKTYMQLEDFVKCIQECGIVKDQGTIHRLFDALTVGHQKQVGPDLFKDFYTIWKETEAEAQEVCLPAAVLEHIEPSECVFKLSSSVKTSRGVGKIAMTQRRLFLLTDGRPGYVEVAQYRDLEEVKVSSAPFLLLRIPSLKLRVHGRKEAFEANLKTETDLWHLMVKEMWAGRSLADQHKDPQYMQQALTNALLMDAVVGSLQSSKAIYAASKLAHFDRIKMEVPMMVPKTTSETLKHKINPSVELPAPQAVDVLLYTPDYSPAVSSFSATRQLWVSVGGGKVMVFDASSWSLTNTCHVGNARLNCMLGVDKDQVWMGSEDSIIYIINTVAMVCNRQLTEHRAEVTGLALDNDKYSQKVAYSCSAEGSVMAWDIATLQVKRHFRLSCDRLQSISSCGGMLWCCARDGILEVFRNGSVKCRLNLPEQLKGSTNMFSSILLLPEREELWSVCVDSVEVCIWHLKDTGRPFHRITLPDCIGCHCIIKVKNQVWVGGAGCSSTKGKIYILDAERYQILKELYGHGDKVTALSAEDRYVLSGAGKQDGKVAIWKVE</sequence>
<dbReference type="InterPro" id="IPR043153">
    <property type="entry name" value="DENN_C"/>
</dbReference>
<dbReference type="Gene3D" id="3.30.450.200">
    <property type="match status" value="1"/>
</dbReference>
<accession>H3CUU2</accession>
<feature type="repeat" description="WD" evidence="2">
    <location>
        <begin position="1261"/>
        <end position="1295"/>
    </location>
</feature>
<dbReference type="InterPro" id="IPR037516">
    <property type="entry name" value="Tripartite_DENN"/>
</dbReference>
<dbReference type="InterPro" id="IPR051696">
    <property type="entry name" value="DENN_Domain_GEFs"/>
</dbReference>
<name>H3CUU2_TETNG</name>
<dbReference type="InterPro" id="IPR015943">
    <property type="entry name" value="WD40/YVTN_repeat-like_dom_sf"/>
</dbReference>
<keyword evidence="2" id="KW-0853">WD repeat</keyword>
<evidence type="ECO:0000259" key="4">
    <source>
        <dbReference type="PROSITE" id="PS50211"/>
    </source>
</evidence>
<dbReference type="GO" id="GO:0048484">
    <property type="term" value="P:enteric nervous system development"/>
    <property type="evidence" value="ECO:0007669"/>
    <property type="project" value="Ensembl"/>
</dbReference>
<dbReference type="Pfam" id="PF00400">
    <property type="entry name" value="WD40"/>
    <property type="match status" value="1"/>
</dbReference>
<dbReference type="SMART" id="SM00801">
    <property type="entry name" value="dDENN"/>
    <property type="match status" value="1"/>
</dbReference>
<dbReference type="Ensembl" id="ENSTNIT00000012216.1">
    <property type="protein sequence ID" value="ENSTNIP00000012026.1"/>
    <property type="gene ID" value="ENSTNIG00000009165.1"/>
</dbReference>
<dbReference type="Proteomes" id="UP000007303">
    <property type="component" value="Unassembled WGS sequence"/>
</dbReference>
<dbReference type="GO" id="GO:0031410">
    <property type="term" value="C:cytoplasmic vesicle"/>
    <property type="evidence" value="ECO:0007669"/>
    <property type="project" value="TreeGrafter"/>
</dbReference>
<dbReference type="Pfam" id="PF25570">
    <property type="entry name" value="TPR_DENND3"/>
    <property type="match status" value="1"/>
</dbReference>
<dbReference type="PANTHER" id="PTHR12296">
    <property type="entry name" value="DENN DOMAIN-CONTAINING PROTEIN 4"/>
    <property type="match status" value="1"/>
</dbReference>
<organism evidence="5 6">
    <name type="scientific">Tetraodon nigroviridis</name>
    <name type="common">Spotted green pufferfish</name>
    <name type="synonym">Chelonodon nigroviridis</name>
    <dbReference type="NCBI Taxonomy" id="99883"/>
    <lineage>
        <taxon>Eukaryota</taxon>
        <taxon>Metazoa</taxon>
        <taxon>Chordata</taxon>
        <taxon>Craniata</taxon>
        <taxon>Vertebrata</taxon>
        <taxon>Euteleostomi</taxon>
        <taxon>Actinopterygii</taxon>
        <taxon>Neopterygii</taxon>
        <taxon>Teleostei</taxon>
        <taxon>Neoteleostei</taxon>
        <taxon>Acanthomorphata</taxon>
        <taxon>Eupercaria</taxon>
        <taxon>Tetraodontiformes</taxon>
        <taxon>Tetradontoidea</taxon>
        <taxon>Tetraodontidae</taxon>
        <taxon>Tetraodon</taxon>
    </lineage>
</organism>
<dbReference type="InterPro" id="IPR036322">
    <property type="entry name" value="WD40_repeat_dom_sf"/>
</dbReference>
<dbReference type="PANTHER" id="PTHR12296:SF21">
    <property type="entry name" value="DENN DOMAIN-CONTAINING PROTEIN 3"/>
    <property type="match status" value="1"/>
</dbReference>
<dbReference type="GeneTree" id="ENSGT00940000155784"/>
<dbReference type="PROSITE" id="PS50211">
    <property type="entry name" value="DENN"/>
    <property type="match status" value="1"/>
</dbReference>
<dbReference type="SMART" id="SM00320">
    <property type="entry name" value="WD40"/>
    <property type="match status" value="3"/>
</dbReference>
<feature type="domain" description="UDENN" evidence="4">
    <location>
        <begin position="99"/>
        <end position="512"/>
    </location>
</feature>
<keyword evidence="1" id="KW-0344">Guanine-nucleotide releasing factor</keyword>
<dbReference type="HOGENOM" id="CLU_280008_0_0_1"/>
<dbReference type="Gene3D" id="3.40.50.11500">
    <property type="match status" value="1"/>
</dbReference>
<evidence type="ECO:0000256" key="2">
    <source>
        <dbReference type="PROSITE-ProRule" id="PRU00221"/>
    </source>
</evidence>
<dbReference type="Pfam" id="PF02141">
    <property type="entry name" value="DENN"/>
    <property type="match status" value="1"/>
</dbReference>
<dbReference type="SUPFAM" id="SSF50978">
    <property type="entry name" value="WD40 repeat-like"/>
    <property type="match status" value="1"/>
</dbReference>
<dbReference type="InterPro" id="IPR005112">
    <property type="entry name" value="dDENN_dom"/>
</dbReference>
<dbReference type="InterPro" id="IPR001680">
    <property type="entry name" value="WD40_rpt"/>
</dbReference>
<dbReference type="InterPro" id="IPR001194">
    <property type="entry name" value="cDENN_dom"/>
</dbReference>
<dbReference type="InterPro" id="IPR057977">
    <property type="entry name" value="TPR_DENND3"/>
</dbReference>
<reference evidence="6" key="1">
    <citation type="journal article" date="2004" name="Nature">
        <title>Genome duplication in the teleost fish Tetraodon nigroviridis reveals the early vertebrate proto-karyotype.</title>
        <authorList>
            <person name="Jaillon O."/>
            <person name="Aury J.-M."/>
            <person name="Brunet F."/>
            <person name="Petit J.-L."/>
            <person name="Stange-Thomann N."/>
            <person name="Mauceli E."/>
            <person name="Bouneau L."/>
            <person name="Fischer C."/>
            <person name="Ozouf-Costaz C."/>
            <person name="Bernot A."/>
            <person name="Nicaud S."/>
            <person name="Jaffe D."/>
            <person name="Fisher S."/>
            <person name="Lutfalla G."/>
            <person name="Dossat C."/>
            <person name="Segurens B."/>
            <person name="Dasilva C."/>
            <person name="Salanoubat M."/>
            <person name="Levy M."/>
            <person name="Boudet N."/>
            <person name="Castellano S."/>
            <person name="Anthouard V."/>
            <person name="Jubin C."/>
            <person name="Castelli V."/>
            <person name="Katinka M."/>
            <person name="Vacherie B."/>
            <person name="Biemont C."/>
            <person name="Skalli Z."/>
            <person name="Cattolico L."/>
            <person name="Poulain J."/>
            <person name="De Berardinis V."/>
            <person name="Cruaud C."/>
            <person name="Duprat S."/>
            <person name="Brottier P."/>
            <person name="Coutanceau J.-P."/>
            <person name="Gouzy J."/>
            <person name="Parra G."/>
            <person name="Lardier G."/>
            <person name="Chapple C."/>
            <person name="McKernan K.J."/>
            <person name="McEwan P."/>
            <person name="Bosak S."/>
            <person name="Kellis M."/>
            <person name="Volff J.-N."/>
            <person name="Guigo R."/>
            <person name="Zody M.C."/>
            <person name="Mesirov J."/>
            <person name="Lindblad-Toh K."/>
            <person name="Birren B."/>
            <person name="Nusbaum C."/>
            <person name="Kahn D."/>
            <person name="Robinson-Rechavi M."/>
            <person name="Laudet V."/>
            <person name="Schachter V."/>
            <person name="Quetier F."/>
            <person name="Saurin W."/>
            <person name="Scarpelli C."/>
            <person name="Wincker P."/>
            <person name="Lander E.S."/>
            <person name="Weissenbach J."/>
            <person name="Roest Crollius H."/>
        </authorList>
    </citation>
    <scope>NUCLEOTIDE SEQUENCE [LARGE SCALE GENOMIC DNA]</scope>
</reference>
<dbReference type="PROSITE" id="PS50294">
    <property type="entry name" value="WD_REPEATS_REGION"/>
    <property type="match status" value="1"/>
</dbReference>
<protein>
    <submittedName>
        <fullName evidence="5">DENN domain containing 3</fullName>
    </submittedName>
</protein>
<dbReference type="InParanoid" id="H3CUU2"/>
<keyword evidence="6" id="KW-1185">Reference proteome</keyword>
<dbReference type="STRING" id="99883.ENSTNIP00000012026"/>
<dbReference type="Gene3D" id="2.130.10.10">
    <property type="entry name" value="YVTN repeat-like/Quinoprotein amine dehydrogenase"/>
    <property type="match status" value="2"/>
</dbReference>
<dbReference type="SMART" id="SM00799">
    <property type="entry name" value="DENN"/>
    <property type="match status" value="1"/>
</dbReference>
<dbReference type="GO" id="GO:0005085">
    <property type="term" value="F:guanyl-nucleotide exchange factor activity"/>
    <property type="evidence" value="ECO:0007669"/>
    <property type="project" value="UniProtKB-KW"/>
</dbReference>
<dbReference type="OMA" id="CSRDSIM"/>
<dbReference type="PROSITE" id="PS50082">
    <property type="entry name" value="WD_REPEATS_2"/>
    <property type="match status" value="1"/>
</dbReference>
<dbReference type="GO" id="GO:0032483">
    <property type="term" value="P:regulation of Rab protein signal transduction"/>
    <property type="evidence" value="ECO:0007669"/>
    <property type="project" value="TreeGrafter"/>
</dbReference>
<reference evidence="5" key="2">
    <citation type="submission" date="2025-08" db="UniProtKB">
        <authorList>
            <consortium name="Ensembl"/>
        </authorList>
    </citation>
    <scope>IDENTIFICATION</scope>
</reference>
<evidence type="ECO:0000313" key="5">
    <source>
        <dbReference type="Ensembl" id="ENSTNIP00000012026.1"/>
    </source>
</evidence>
<evidence type="ECO:0000256" key="1">
    <source>
        <dbReference type="ARBA" id="ARBA00022658"/>
    </source>
</evidence>
<proteinExistence type="predicted"/>
<evidence type="ECO:0000313" key="6">
    <source>
        <dbReference type="Proteomes" id="UP000007303"/>
    </source>
</evidence>